<keyword evidence="2" id="KW-0812">Transmembrane</keyword>
<feature type="signal peptide" evidence="5">
    <location>
        <begin position="1"/>
        <end position="26"/>
    </location>
</feature>
<dbReference type="GO" id="GO:0038023">
    <property type="term" value="F:signaling receptor activity"/>
    <property type="evidence" value="ECO:0007669"/>
    <property type="project" value="TreeGrafter"/>
</dbReference>
<evidence type="ECO:0000256" key="1">
    <source>
        <dbReference type="ARBA" id="ARBA00004370"/>
    </source>
</evidence>
<evidence type="ECO:0000256" key="2">
    <source>
        <dbReference type="ARBA" id="ARBA00022692"/>
    </source>
</evidence>
<keyword evidence="5" id="KW-0732">Signal</keyword>
<comment type="caution">
    <text evidence="7">The sequence shown here is derived from an EMBL/GenBank/DDBJ whole genome shotgun (WGS) entry which is preliminary data.</text>
</comment>
<dbReference type="PANTHER" id="PTHR44755">
    <property type="entry name" value="NATRIURETIC PEPTIDE RECEPTOR 3-RELATED"/>
    <property type="match status" value="1"/>
</dbReference>
<dbReference type="InterPro" id="IPR028082">
    <property type="entry name" value="Peripla_BP_I"/>
</dbReference>
<dbReference type="InterPro" id="IPR001828">
    <property type="entry name" value="ANF_lig-bd_rcpt"/>
</dbReference>
<comment type="subcellular location">
    <subcellularLocation>
        <location evidence="1">Membrane</location>
    </subcellularLocation>
</comment>
<dbReference type="PANTHER" id="PTHR44755:SF11">
    <property type="entry name" value="ATRIAL NATRIURETIC PEPTIDE RECEPTOR 3 ISOFORM X1"/>
    <property type="match status" value="1"/>
</dbReference>
<feature type="non-terminal residue" evidence="7">
    <location>
        <position position="164"/>
    </location>
</feature>
<organism evidence="7 8">
    <name type="scientific">Candidula unifasciata</name>
    <dbReference type="NCBI Taxonomy" id="100452"/>
    <lineage>
        <taxon>Eukaryota</taxon>
        <taxon>Metazoa</taxon>
        <taxon>Spiralia</taxon>
        <taxon>Lophotrochozoa</taxon>
        <taxon>Mollusca</taxon>
        <taxon>Gastropoda</taxon>
        <taxon>Heterobranchia</taxon>
        <taxon>Euthyneura</taxon>
        <taxon>Panpulmonata</taxon>
        <taxon>Eupulmonata</taxon>
        <taxon>Stylommatophora</taxon>
        <taxon>Helicina</taxon>
        <taxon>Helicoidea</taxon>
        <taxon>Geomitridae</taxon>
        <taxon>Candidula</taxon>
    </lineage>
</organism>
<dbReference type="OrthoDB" id="10065302at2759"/>
<evidence type="ECO:0000259" key="6">
    <source>
        <dbReference type="Pfam" id="PF01094"/>
    </source>
</evidence>
<feature type="chain" id="PRO_5035716486" description="Receptor ligand binding region domain-containing protein" evidence="5">
    <location>
        <begin position="27"/>
        <end position="164"/>
    </location>
</feature>
<protein>
    <recommendedName>
        <fullName evidence="6">Receptor ligand binding region domain-containing protein</fullName>
    </recommendedName>
</protein>
<dbReference type="SUPFAM" id="SSF53822">
    <property type="entry name" value="Periplasmic binding protein-like I"/>
    <property type="match status" value="1"/>
</dbReference>
<keyword evidence="3" id="KW-1133">Transmembrane helix</keyword>
<keyword evidence="4" id="KW-0472">Membrane</keyword>
<gene>
    <name evidence="7" type="ORF">CUNI_LOCUS5314</name>
</gene>
<evidence type="ECO:0000256" key="3">
    <source>
        <dbReference type="ARBA" id="ARBA00022989"/>
    </source>
</evidence>
<feature type="domain" description="Receptor ligand binding region" evidence="6">
    <location>
        <begin position="55"/>
        <end position="162"/>
    </location>
</feature>
<dbReference type="GO" id="GO:0017046">
    <property type="term" value="F:peptide hormone binding"/>
    <property type="evidence" value="ECO:0007669"/>
    <property type="project" value="TreeGrafter"/>
</dbReference>
<evidence type="ECO:0000256" key="5">
    <source>
        <dbReference type="SAM" id="SignalP"/>
    </source>
</evidence>
<dbReference type="InterPro" id="IPR052612">
    <property type="entry name" value="ANP_Clearance_Receptor"/>
</dbReference>
<evidence type="ECO:0000313" key="7">
    <source>
        <dbReference type="EMBL" id="CAG5119756.1"/>
    </source>
</evidence>
<evidence type="ECO:0000256" key="4">
    <source>
        <dbReference type="ARBA" id="ARBA00023136"/>
    </source>
</evidence>
<dbReference type="EMBL" id="CAJHNH020000774">
    <property type="protein sequence ID" value="CAG5119756.1"/>
    <property type="molecule type" value="Genomic_DNA"/>
</dbReference>
<dbReference type="GO" id="GO:0016020">
    <property type="term" value="C:membrane"/>
    <property type="evidence" value="ECO:0007669"/>
    <property type="project" value="UniProtKB-SubCell"/>
</dbReference>
<dbReference type="GO" id="GO:0007165">
    <property type="term" value="P:signal transduction"/>
    <property type="evidence" value="ECO:0007669"/>
    <property type="project" value="TreeGrafter"/>
</dbReference>
<dbReference type="AlphaFoldDB" id="A0A8S3YZH9"/>
<reference evidence="7" key="1">
    <citation type="submission" date="2021-04" db="EMBL/GenBank/DDBJ databases">
        <authorList>
            <consortium name="Molecular Ecology Group"/>
        </authorList>
    </citation>
    <scope>NUCLEOTIDE SEQUENCE</scope>
</reference>
<sequence length="164" mass="18592">MFYDTMMTSVKILLLTCILRLEPTSSQNQNKSPIMIAVLLPDDNIRPFSIQHVLPAIEIAKEKRPDGLLPGFPIEINYADSNCSGADAMNEAINFYVRKKLHVFLGPCCDYAAAPVGRQTKYWNIPMITTAIARDFTVEKLNKYPMVTRVWATINKMAEFFSKL</sequence>
<name>A0A8S3YZH9_9EUPU</name>
<keyword evidence="8" id="KW-1185">Reference proteome</keyword>
<accession>A0A8S3YZH9</accession>
<dbReference type="Proteomes" id="UP000678393">
    <property type="component" value="Unassembled WGS sequence"/>
</dbReference>
<proteinExistence type="predicted"/>
<evidence type="ECO:0000313" key="8">
    <source>
        <dbReference type="Proteomes" id="UP000678393"/>
    </source>
</evidence>
<dbReference type="Pfam" id="PF01094">
    <property type="entry name" value="ANF_receptor"/>
    <property type="match status" value="1"/>
</dbReference>
<dbReference type="Gene3D" id="3.40.50.2300">
    <property type="match status" value="1"/>
</dbReference>